<proteinExistence type="predicted"/>
<evidence type="ECO:0000256" key="2">
    <source>
        <dbReference type="SAM" id="Coils"/>
    </source>
</evidence>
<feature type="coiled-coil region" evidence="2">
    <location>
        <begin position="450"/>
        <end position="628"/>
    </location>
</feature>
<keyword evidence="1 2" id="KW-0175">Coiled coil</keyword>
<evidence type="ECO:0000313" key="5">
    <source>
        <dbReference type="Proteomes" id="UP000695000"/>
    </source>
</evidence>
<dbReference type="InterPro" id="IPR043976">
    <property type="entry name" value="GOLGA_cons_dom"/>
</dbReference>
<dbReference type="GeneID" id="108567980"/>
<dbReference type="InterPro" id="IPR024858">
    <property type="entry name" value="GOLGA"/>
</dbReference>
<keyword evidence="5" id="KW-1185">Reference proteome</keyword>
<evidence type="ECO:0000313" key="6">
    <source>
        <dbReference type="RefSeq" id="XP_017784293.1"/>
    </source>
</evidence>
<feature type="coiled-coil region" evidence="2">
    <location>
        <begin position="732"/>
        <end position="822"/>
    </location>
</feature>
<feature type="coiled-coil region" evidence="2">
    <location>
        <begin position="663"/>
        <end position="704"/>
    </location>
</feature>
<evidence type="ECO:0000259" key="4">
    <source>
        <dbReference type="Pfam" id="PF15070"/>
    </source>
</evidence>
<accession>A0ABM1NBU3</accession>
<feature type="coiled-coil region" evidence="2">
    <location>
        <begin position="277"/>
        <end position="417"/>
    </location>
</feature>
<evidence type="ECO:0000256" key="3">
    <source>
        <dbReference type="SAM" id="MobiDB-lite"/>
    </source>
</evidence>
<protein>
    <submittedName>
        <fullName evidence="6">Golgin subfamily A member 2</fullName>
    </submittedName>
</protein>
<organism evidence="5 6">
    <name type="scientific">Nicrophorus vespilloides</name>
    <name type="common">Boreal carrion beetle</name>
    <dbReference type="NCBI Taxonomy" id="110193"/>
    <lineage>
        <taxon>Eukaryota</taxon>
        <taxon>Metazoa</taxon>
        <taxon>Ecdysozoa</taxon>
        <taxon>Arthropoda</taxon>
        <taxon>Hexapoda</taxon>
        <taxon>Insecta</taxon>
        <taxon>Pterygota</taxon>
        <taxon>Neoptera</taxon>
        <taxon>Endopterygota</taxon>
        <taxon>Coleoptera</taxon>
        <taxon>Polyphaga</taxon>
        <taxon>Staphyliniformia</taxon>
        <taxon>Silphidae</taxon>
        <taxon>Nicrophorinae</taxon>
        <taxon>Nicrophorus</taxon>
    </lineage>
</organism>
<evidence type="ECO:0000256" key="1">
    <source>
        <dbReference type="ARBA" id="ARBA00023054"/>
    </source>
</evidence>
<dbReference type="Proteomes" id="UP000695000">
    <property type="component" value="Unplaced"/>
</dbReference>
<feature type="coiled-coil region" evidence="2">
    <location>
        <begin position="197"/>
        <end position="233"/>
    </location>
</feature>
<feature type="compositionally biased region" description="Low complexity" evidence="3">
    <location>
        <begin position="36"/>
        <end position="50"/>
    </location>
</feature>
<feature type="domain" description="Golgin subfamily A conserved" evidence="4">
    <location>
        <begin position="722"/>
        <end position="821"/>
    </location>
</feature>
<dbReference type="PANTHER" id="PTHR10881">
    <property type="entry name" value="GOLGIN SUBFAMILY A MEMBER-RELATED"/>
    <property type="match status" value="1"/>
</dbReference>
<dbReference type="RefSeq" id="XP_017784293.1">
    <property type="nucleotide sequence ID" value="XM_017928804.1"/>
</dbReference>
<reference evidence="6" key="1">
    <citation type="submission" date="2025-08" db="UniProtKB">
        <authorList>
            <consortium name="RefSeq"/>
        </authorList>
    </citation>
    <scope>IDENTIFICATION</scope>
    <source>
        <tissue evidence="6">Whole Larva</tissue>
    </source>
</reference>
<feature type="domain" description="Golgin subfamily A conserved" evidence="4">
    <location>
        <begin position="409"/>
        <end position="641"/>
    </location>
</feature>
<sequence length="896" mass="102207">MADLVKLQKLAAARKKLKGYQQEKKQKEVVSQGSKSPAESVASSETASEQNGLLTANSTLLTSTEPQLQTYFQDPQMFYDQPTFFTSDTADSTVSFFDQVTQQQNQSDTNKISEDVNAVAIEDPEINPNEIFDFGQEQSTGLTDSDKTEISSPVENLRQLSAQINNLIEPTYDSQDNFSDLEKRNLELASLYEAEKLKNEQTQVELLECRAKIANLEKEVENSGVENRNETQREIGILQEQLQCHMQTVGILVGEKTELSAALTQSQMEAKQKLGDFEELNARLKTSRSRVAELEKELNHFREERSKYSKLDSDFSAVQEKLHVELGALKEEHAEAVQDVAELREKLKKLDEDNHNLLVANKDVSNQLELAQVKIQQLTNGEVSRDDARIEGLVQEKMSLEKQIGELNNAVTAAVNERDQASNHYQQYVQQLNTNVSNLATKLETVTYENENLSKREQELIRHIGELEKRLQTLQSEHVNIKTAPKVVADEEADETRASLKELQLEHGKLQEKFDDLKIERDEFFRESENKKEVISELEKNLERLRGNQTDSSRLLAAIESDKVAASRAVQQNTQLKQQLEEMQDAFIKMTNDKAELVDKLTSEVYKEKELDERMQQYEHQIQTLVDAVKIKDKELTEIRESSTNLSKQVIDQSQLNDRLRHYEAHEHSSQALNNDLHEALQQVAKLKANEDVLQNEIFSLKQRLDVKMLPQVVNGGEHHMLEHSDNKEMAMRQLETKFMNTMKDIANLQDEKQMLEHLVMQLQGETDTIGEYIALYQHQRGVLKQRAHEKEEQLKQLAKDRADVKQQLNKLNDLVKDFMAKKSVHVVEAGKECAEHAPIAQQHEDVVEVVEKGEETAKEIITLLSEIKSSNLVQPSDVSETFHPCSLCSGQLITV</sequence>
<feature type="region of interest" description="Disordered" evidence="3">
    <location>
        <begin position="21"/>
        <end position="50"/>
    </location>
</feature>
<dbReference type="PANTHER" id="PTHR10881:SF46">
    <property type="entry name" value="GOLGIN SUBFAMILY A MEMBER 2"/>
    <property type="match status" value="1"/>
</dbReference>
<gene>
    <name evidence="6" type="primary">LOC108567980</name>
</gene>
<dbReference type="Pfam" id="PF15070">
    <property type="entry name" value="GOLGA2L5"/>
    <property type="match status" value="2"/>
</dbReference>
<name>A0ABM1NBU3_NICVS</name>